<keyword evidence="3" id="KW-0597">Phosphoprotein</keyword>
<reference evidence="14" key="2">
    <citation type="submission" date="2025-08" db="UniProtKB">
        <authorList>
            <consortium name="Ensembl"/>
        </authorList>
    </citation>
    <scope>IDENTIFICATION</scope>
</reference>
<dbReference type="RefSeq" id="XP_028678450.1">
    <property type="nucleotide sequence ID" value="XM_028822617.2"/>
</dbReference>
<keyword evidence="2" id="KW-1003">Cell membrane</keyword>
<dbReference type="GeneTree" id="ENSGT00530000063861"/>
<evidence type="ECO:0000256" key="8">
    <source>
        <dbReference type="ARBA" id="ARBA00023157"/>
    </source>
</evidence>
<keyword evidence="6 11" id="KW-1133">Transmembrane helix</keyword>
<feature type="chain" id="PRO_5034341936" evidence="12">
    <location>
        <begin position="24"/>
        <end position="847"/>
    </location>
</feature>
<keyword evidence="5 12" id="KW-0732">Signal</keyword>
<evidence type="ECO:0000256" key="7">
    <source>
        <dbReference type="ARBA" id="ARBA00023136"/>
    </source>
</evidence>
<dbReference type="GeneID" id="114667346"/>
<reference evidence="14" key="3">
    <citation type="submission" date="2025-09" db="UniProtKB">
        <authorList>
            <consortium name="Ensembl"/>
        </authorList>
    </citation>
    <scope>IDENTIFICATION</scope>
</reference>
<feature type="compositionally biased region" description="Basic and acidic residues" evidence="10">
    <location>
        <begin position="822"/>
        <end position="831"/>
    </location>
</feature>
<keyword evidence="9" id="KW-0325">Glycoprotein</keyword>
<dbReference type="GO" id="GO:0016477">
    <property type="term" value="P:cell migration"/>
    <property type="evidence" value="ECO:0007669"/>
    <property type="project" value="TreeGrafter"/>
</dbReference>
<evidence type="ECO:0000313" key="15">
    <source>
        <dbReference type="Proteomes" id="UP000694620"/>
    </source>
</evidence>
<feature type="signal peptide" evidence="12">
    <location>
        <begin position="1"/>
        <end position="23"/>
    </location>
</feature>
<name>A0A8C4TH40_ERPCA</name>
<keyword evidence="15" id="KW-1185">Reference proteome</keyword>
<accession>A0A8C4TH40</accession>
<dbReference type="InterPro" id="IPR001507">
    <property type="entry name" value="ZP_dom"/>
</dbReference>
<dbReference type="PANTHER" id="PTHR14002">
    <property type="entry name" value="ENDOGLIN/TGF-BETA RECEPTOR TYPE III"/>
    <property type="match status" value="1"/>
</dbReference>
<evidence type="ECO:0000259" key="13">
    <source>
        <dbReference type="PROSITE" id="PS51034"/>
    </source>
</evidence>
<dbReference type="GO" id="GO:0005114">
    <property type="term" value="F:type II transforming growth factor beta receptor binding"/>
    <property type="evidence" value="ECO:0007669"/>
    <property type="project" value="TreeGrafter"/>
</dbReference>
<dbReference type="Pfam" id="PF23344">
    <property type="entry name" value="ZP-N"/>
    <property type="match status" value="1"/>
</dbReference>
<evidence type="ECO:0000256" key="11">
    <source>
        <dbReference type="SAM" id="Phobius"/>
    </source>
</evidence>
<dbReference type="GO" id="GO:0007179">
    <property type="term" value="P:transforming growth factor beta receptor signaling pathway"/>
    <property type="evidence" value="ECO:0007669"/>
    <property type="project" value="TreeGrafter"/>
</dbReference>
<dbReference type="Gene3D" id="2.60.40.4100">
    <property type="entry name" value="Zona pellucida, ZP-C domain"/>
    <property type="match status" value="1"/>
</dbReference>
<dbReference type="Ensembl" id="ENSECRT00000031825.1">
    <property type="protein sequence ID" value="ENSECRP00000031166.1"/>
    <property type="gene ID" value="ENSECRG00000021131.1"/>
</dbReference>
<keyword evidence="8" id="KW-1015">Disulfide bond</keyword>
<dbReference type="GO" id="GO:0005539">
    <property type="term" value="F:glycosaminoglycan binding"/>
    <property type="evidence" value="ECO:0007669"/>
    <property type="project" value="TreeGrafter"/>
</dbReference>
<comment type="subcellular location">
    <subcellularLocation>
        <location evidence="1">Cell membrane</location>
        <topology evidence="1">Single-pass type I membrane protein</topology>
    </subcellularLocation>
</comment>
<feature type="transmembrane region" description="Helical" evidence="11">
    <location>
        <begin position="785"/>
        <end position="807"/>
    </location>
</feature>
<feature type="region of interest" description="Disordered" evidence="10">
    <location>
        <begin position="815"/>
        <end position="847"/>
    </location>
</feature>
<dbReference type="PANTHER" id="PTHR14002:SF56">
    <property type="entry name" value="TRANSFORMING GROWTH FACTOR BETA RECEPTOR TYPE 3-LIKE ISOFORM X1"/>
    <property type="match status" value="1"/>
</dbReference>
<proteinExistence type="predicted"/>
<evidence type="ECO:0000256" key="5">
    <source>
        <dbReference type="ARBA" id="ARBA00022729"/>
    </source>
</evidence>
<protein>
    <submittedName>
        <fullName evidence="14">Transforming growth factor beta receptor type 3-like</fullName>
    </submittedName>
</protein>
<dbReference type="Pfam" id="PF26060">
    <property type="entry name" value="TGFBR3_N"/>
    <property type="match status" value="1"/>
</dbReference>
<feature type="domain" description="ZP" evidence="13">
    <location>
        <begin position="447"/>
        <end position="719"/>
    </location>
</feature>
<keyword evidence="4 11" id="KW-0812">Transmembrane</keyword>
<evidence type="ECO:0000256" key="4">
    <source>
        <dbReference type="ARBA" id="ARBA00022692"/>
    </source>
</evidence>
<dbReference type="Proteomes" id="UP000694620">
    <property type="component" value="Chromosome 17"/>
</dbReference>
<dbReference type="SMART" id="SM00241">
    <property type="entry name" value="ZP"/>
    <property type="match status" value="1"/>
</dbReference>
<reference evidence="14" key="1">
    <citation type="submission" date="2021-06" db="EMBL/GenBank/DDBJ databases">
        <authorList>
            <consortium name="Wellcome Sanger Institute Data Sharing"/>
        </authorList>
    </citation>
    <scope>NUCLEOTIDE SEQUENCE [LARGE SCALE GENOMIC DNA]</scope>
</reference>
<dbReference type="GO" id="GO:0017015">
    <property type="term" value="P:regulation of transforming growth factor beta receptor signaling pathway"/>
    <property type="evidence" value="ECO:0007669"/>
    <property type="project" value="TreeGrafter"/>
</dbReference>
<dbReference type="InterPro" id="IPR055356">
    <property type="entry name" value="ZP-N"/>
</dbReference>
<dbReference type="InterPro" id="IPR042235">
    <property type="entry name" value="ZP-C_dom"/>
</dbReference>
<feature type="compositionally biased region" description="Polar residues" evidence="10">
    <location>
        <begin position="832"/>
        <end position="847"/>
    </location>
</feature>
<evidence type="ECO:0000256" key="12">
    <source>
        <dbReference type="SAM" id="SignalP"/>
    </source>
</evidence>
<dbReference type="AlphaFoldDB" id="A0A8C4TH40"/>
<dbReference type="InterPro" id="IPR058899">
    <property type="entry name" value="TGFBR3/Endoglin-like_N"/>
</dbReference>
<evidence type="ECO:0000256" key="6">
    <source>
        <dbReference type="ARBA" id="ARBA00022989"/>
    </source>
</evidence>
<organism evidence="14 15">
    <name type="scientific">Erpetoichthys calabaricus</name>
    <name type="common">Rope fish</name>
    <name type="synonym">Calamoichthys calabaricus</name>
    <dbReference type="NCBI Taxonomy" id="27687"/>
    <lineage>
        <taxon>Eukaryota</taxon>
        <taxon>Metazoa</taxon>
        <taxon>Chordata</taxon>
        <taxon>Craniata</taxon>
        <taxon>Vertebrata</taxon>
        <taxon>Euteleostomi</taxon>
        <taxon>Actinopterygii</taxon>
        <taxon>Polypteriformes</taxon>
        <taxon>Polypteridae</taxon>
        <taxon>Erpetoichthys</taxon>
    </lineage>
</organism>
<evidence type="ECO:0000256" key="1">
    <source>
        <dbReference type="ARBA" id="ARBA00004251"/>
    </source>
</evidence>
<dbReference type="PROSITE" id="PS51034">
    <property type="entry name" value="ZP_2"/>
    <property type="match status" value="1"/>
</dbReference>
<gene>
    <name evidence="14" type="primary">LOC114667346</name>
</gene>
<evidence type="ECO:0000313" key="14">
    <source>
        <dbReference type="Ensembl" id="ENSECRP00000031166.1"/>
    </source>
</evidence>
<dbReference type="OrthoDB" id="8963415at2759"/>
<dbReference type="InterPro" id="IPR055355">
    <property type="entry name" value="ZP-C"/>
</dbReference>
<keyword evidence="7 11" id="KW-0472">Membrane</keyword>
<evidence type="ECO:0000256" key="3">
    <source>
        <dbReference type="ARBA" id="ARBA00022553"/>
    </source>
</evidence>
<dbReference type="GO" id="GO:0005024">
    <property type="term" value="F:transforming growth factor beta receptor activity"/>
    <property type="evidence" value="ECO:0007669"/>
    <property type="project" value="TreeGrafter"/>
</dbReference>
<sequence length="847" mass="92947">MARLLALLCHLVLCWIPSGLTSARRCQPTPMGELSPVQGLLETYQAGVGCATQGSLGLEVHVINLRRISVPDGSQVTLHVAPMAVSLVFSRPLIFVLRSQGAVVWRLEGKRMDPQVQHLFHISRGSTVQNLLQNLTFVQISEKNLPNKNERLLRWVLSKYHTVTSFNEFDQVNHIYIRAGNDPMMPSTCTLKKFFLSQNYMASNLQAQEVHSCLTTEYRCDPEVHLVYLRSAGSSLCRKEGQCPVIDLEKAMWKKAEETLKKDGCLEKAKTKDLKISLQVDVLVTLQPPAKEKHTWADLVLILKSDASVNWIIKAHGMRGRLHVQASNSISTGLDLDPQLDFTYDTSRELQEATDMAEWAAQRGFPSITSYTMADLANRFVITVPAPDCAAILPRSHKPAPFYGGHSAGLPPGTGFESLFQHWLLQGEANSEHETLLQVLEESISVSCHGDTISVTANRSVLEVVGLASAELTLKNRSCRAVLNGSHFLWDFNITSCGTEADLSSGSLGVLYRNAVLVWTPEALDGLANETLEGVDKDDLLEASPKIVEFSCLHPGPAALISGQHGESSHEHMRGPSLFTLDLYNSESFQRTSPGPCVTAVNSRLFVEASMLWGEPGLGLRMQSCFVSPLSHPEGTPRWPVISGTCPLDESVSFYDEEHQEERWERQDRVRFSFILRPRFNNSVQFLHCRMSMCGVGVDGTVLRHGAHLPPCVSLDDVCTGHTTPPSGEALSGPFGRTLSKPIVVTIEGGTTQSYEKRTGMLGTKPSANSPLSASYLLAGLETPVVVGIASAAFVIGVCLTGALWCISSRTDITRHQSRTPPMDRRVKTTEEPQSPTSGSEQMNSSV</sequence>
<evidence type="ECO:0000256" key="10">
    <source>
        <dbReference type="SAM" id="MobiDB-lite"/>
    </source>
</evidence>
<dbReference type="Gene3D" id="2.60.40.3210">
    <property type="entry name" value="Zona pellucida, ZP-N domain"/>
    <property type="match status" value="1"/>
</dbReference>
<evidence type="ECO:0000256" key="9">
    <source>
        <dbReference type="ARBA" id="ARBA00023180"/>
    </source>
</evidence>
<dbReference type="GO" id="GO:0001837">
    <property type="term" value="P:epithelial to mesenchymal transition"/>
    <property type="evidence" value="ECO:0007669"/>
    <property type="project" value="TreeGrafter"/>
</dbReference>
<dbReference type="Pfam" id="PF00100">
    <property type="entry name" value="Zona_pellucida"/>
    <property type="match status" value="1"/>
</dbReference>
<evidence type="ECO:0000256" key="2">
    <source>
        <dbReference type="ARBA" id="ARBA00022475"/>
    </source>
</evidence>
<dbReference type="GO" id="GO:0050431">
    <property type="term" value="F:transforming growth factor beta binding"/>
    <property type="evidence" value="ECO:0007669"/>
    <property type="project" value="TreeGrafter"/>
</dbReference>